<dbReference type="Pfam" id="PF01464">
    <property type="entry name" value="SLT"/>
    <property type="match status" value="1"/>
</dbReference>
<protein>
    <recommendedName>
        <fullName evidence="3">Transglycosylase SLT domain-containing protein</fullName>
    </recommendedName>
</protein>
<dbReference type="SUPFAM" id="SSF53955">
    <property type="entry name" value="Lysozyme-like"/>
    <property type="match status" value="1"/>
</dbReference>
<keyword evidence="2" id="KW-0732">Signal</keyword>
<dbReference type="EMBL" id="ONZF01000004">
    <property type="protein sequence ID" value="SPJ24307.1"/>
    <property type="molecule type" value="Genomic_DNA"/>
</dbReference>
<evidence type="ECO:0000313" key="5">
    <source>
        <dbReference type="Proteomes" id="UP000244912"/>
    </source>
</evidence>
<feature type="chain" id="PRO_5015325819" description="Transglycosylase SLT domain-containing protein" evidence="2">
    <location>
        <begin position="20"/>
        <end position="192"/>
    </location>
</feature>
<dbReference type="RefSeq" id="WP_108894152.1">
    <property type="nucleotide sequence ID" value="NZ_ONZF01000004.1"/>
</dbReference>
<feature type="signal peptide" evidence="2">
    <location>
        <begin position="1"/>
        <end position="19"/>
    </location>
</feature>
<feature type="domain" description="Transglycosylase SLT" evidence="3">
    <location>
        <begin position="76"/>
        <end position="154"/>
    </location>
</feature>
<keyword evidence="5" id="KW-1185">Reference proteome</keyword>
<comment type="similarity">
    <text evidence="1">Belongs to the virb1 family.</text>
</comment>
<dbReference type="Gene3D" id="1.10.530.10">
    <property type="match status" value="1"/>
</dbReference>
<dbReference type="PROSITE" id="PS51257">
    <property type="entry name" value="PROKAR_LIPOPROTEIN"/>
    <property type="match status" value="1"/>
</dbReference>
<sequence>MRRLLLALSLLGLSACVTATPQPEAPTAPPVMRWDFRPDADTWTEGTMSALETHGQALPSMIPADITEWCPDYPNRTAEERAAFWAGLFSALAKHESTWRPDAVGGGGSWFGLVQIAPATARAYGCEATSGSALKNPVANLRCGVRIAARQVTKRGTVNRGMRDWGPFHSASKRAEMAAWTRAQPYCSATRG</sequence>
<dbReference type="OrthoDB" id="5763339at2"/>
<evidence type="ECO:0000256" key="2">
    <source>
        <dbReference type="SAM" id="SignalP"/>
    </source>
</evidence>
<dbReference type="AlphaFoldDB" id="A0A2R8BVW0"/>
<gene>
    <name evidence="4" type="ORF">PAA8504_02135</name>
</gene>
<reference evidence="5" key="1">
    <citation type="submission" date="2018-03" db="EMBL/GenBank/DDBJ databases">
        <authorList>
            <person name="Rodrigo-Torres L."/>
            <person name="Arahal R. D."/>
            <person name="Lucena T."/>
        </authorList>
    </citation>
    <scope>NUCLEOTIDE SEQUENCE [LARGE SCALE GENOMIC DNA]</scope>
    <source>
        <strain evidence="5">CECT 8504</strain>
    </source>
</reference>
<name>A0A2R8BVW0_9RHOB</name>
<dbReference type="CDD" id="cd00254">
    <property type="entry name" value="LT-like"/>
    <property type="match status" value="1"/>
</dbReference>
<dbReference type="InterPro" id="IPR023346">
    <property type="entry name" value="Lysozyme-like_dom_sf"/>
</dbReference>
<organism evidence="4 5">
    <name type="scientific">Palleronia abyssalis</name>
    <dbReference type="NCBI Taxonomy" id="1501240"/>
    <lineage>
        <taxon>Bacteria</taxon>
        <taxon>Pseudomonadati</taxon>
        <taxon>Pseudomonadota</taxon>
        <taxon>Alphaproteobacteria</taxon>
        <taxon>Rhodobacterales</taxon>
        <taxon>Roseobacteraceae</taxon>
        <taxon>Palleronia</taxon>
    </lineage>
</organism>
<dbReference type="Proteomes" id="UP000244912">
    <property type="component" value="Unassembled WGS sequence"/>
</dbReference>
<dbReference type="InterPro" id="IPR008258">
    <property type="entry name" value="Transglycosylase_SLT_dom_1"/>
</dbReference>
<evidence type="ECO:0000256" key="1">
    <source>
        <dbReference type="ARBA" id="ARBA00009387"/>
    </source>
</evidence>
<accession>A0A2R8BVW0</accession>
<evidence type="ECO:0000259" key="3">
    <source>
        <dbReference type="Pfam" id="PF01464"/>
    </source>
</evidence>
<proteinExistence type="inferred from homology"/>
<evidence type="ECO:0000313" key="4">
    <source>
        <dbReference type="EMBL" id="SPJ24307.1"/>
    </source>
</evidence>